<dbReference type="InterPro" id="IPR033935">
    <property type="entry name" value="Ribosomal_eL19_euk"/>
</dbReference>
<dbReference type="GO" id="GO:0003723">
    <property type="term" value="F:RNA binding"/>
    <property type="evidence" value="ECO:0007669"/>
    <property type="project" value="InterPro"/>
</dbReference>
<evidence type="ECO:0000256" key="3">
    <source>
        <dbReference type="ARBA" id="ARBA00023274"/>
    </source>
</evidence>
<dbReference type="FunFam" id="1.10.1200.240:FF:000001">
    <property type="entry name" value="Ribosomal protein L19"/>
    <property type="match status" value="1"/>
</dbReference>
<dbReference type="HAMAP" id="MF_01475">
    <property type="entry name" value="Ribosomal_eL19"/>
    <property type="match status" value="1"/>
</dbReference>
<feature type="domain" description="Large ribosomal subunit protein eL19" evidence="6">
    <location>
        <begin position="4"/>
        <end position="147"/>
    </location>
</feature>
<feature type="region of interest" description="Disordered" evidence="5">
    <location>
        <begin position="62"/>
        <end position="85"/>
    </location>
</feature>
<dbReference type="GO" id="GO:0003735">
    <property type="term" value="F:structural constituent of ribosome"/>
    <property type="evidence" value="ECO:0007669"/>
    <property type="project" value="InterPro"/>
</dbReference>
<evidence type="ECO:0000256" key="4">
    <source>
        <dbReference type="RuleBase" id="RU000574"/>
    </source>
</evidence>
<comment type="similarity">
    <text evidence="1 4">Belongs to the eukaryotic ribosomal protein eL19 family.</text>
</comment>
<dbReference type="InterPro" id="IPR039547">
    <property type="entry name" value="Ribosomal_eL19"/>
</dbReference>
<dbReference type="GO" id="GO:0022625">
    <property type="term" value="C:cytosolic large ribosomal subunit"/>
    <property type="evidence" value="ECO:0007669"/>
    <property type="project" value="InterPro"/>
</dbReference>
<keyword evidence="2 4" id="KW-0689">Ribosomal protein</keyword>
<dbReference type="SMART" id="SM01416">
    <property type="entry name" value="Ribosomal_L19e"/>
    <property type="match status" value="1"/>
</dbReference>
<dbReference type="EMBL" id="HBEF01021669">
    <property type="protein sequence ID" value="CAD8341278.1"/>
    <property type="molecule type" value="Transcribed_RNA"/>
</dbReference>
<feature type="compositionally biased region" description="Basic residues" evidence="5">
    <location>
        <begin position="72"/>
        <end position="84"/>
    </location>
</feature>
<dbReference type="InterPro" id="IPR057259">
    <property type="entry name" value="Ribosomal_L19e"/>
</dbReference>
<dbReference type="Gene3D" id="1.10.1650.10">
    <property type="match status" value="1"/>
</dbReference>
<proteinExistence type="inferred from homology"/>
<dbReference type="FunFam" id="1.10.1650.10:FF:000001">
    <property type="entry name" value="Ribosomal protein L19"/>
    <property type="match status" value="1"/>
</dbReference>
<dbReference type="Gene3D" id="1.10.1200.240">
    <property type="match status" value="1"/>
</dbReference>
<feature type="compositionally biased region" description="Low complexity" evidence="5">
    <location>
        <begin position="184"/>
        <end position="193"/>
    </location>
</feature>
<feature type="compositionally biased region" description="Basic and acidic residues" evidence="5">
    <location>
        <begin position="159"/>
        <end position="183"/>
    </location>
</feature>
<dbReference type="GO" id="GO:0006412">
    <property type="term" value="P:translation"/>
    <property type="evidence" value="ECO:0007669"/>
    <property type="project" value="InterPro"/>
</dbReference>
<dbReference type="PANTHER" id="PTHR10722">
    <property type="entry name" value="60S RIBOSOMAL PROTEIN L19"/>
    <property type="match status" value="1"/>
</dbReference>
<dbReference type="Pfam" id="PF25476">
    <property type="entry name" value="Ribosomal_L19e_C"/>
    <property type="match status" value="1"/>
</dbReference>
<evidence type="ECO:0000259" key="6">
    <source>
        <dbReference type="SMART" id="SM01416"/>
    </source>
</evidence>
<keyword evidence="3 4" id="KW-0687">Ribonucleoprotein</keyword>
<dbReference type="SUPFAM" id="SSF48140">
    <property type="entry name" value="Ribosomal protein L19 (L19e)"/>
    <property type="match status" value="1"/>
</dbReference>
<evidence type="ECO:0000313" key="7">
    <source>
        <dbReference type="EMBL" id="CAD8341278.1"/>
    </source>
</evidence>
<dbReference type="InterPro" id="IPR023638">
    <property type="entry name" value="Ribosomal_eL19_CS"/>
</dbReference>
<dbReference type="InterPro" id="IPR000196">
    <property type="entry name" value="Ribosomal_eL19_dom"/>
</dbReference>
<dbReference type="InterPro" id="IPR035970">
    <property type="entry name" value="60S_ribosomal_eL19_sf"/>
</dbReference>
<organism evidence="7">
    <name type="scientific">Craspedostauros australis</name>
    <dbReference type="NCBI Taxonomy" id="1486917"/>
    <lineage>
        <taxon>Eukaryota</taxon>
        <taxon>Sar</taxon>
        <taxon>Stramenopiles</taxon>
        <taxon>Ochrophyta</taxon>
        <taxon>Bacillariophyta</taxon>
        <taxon>Bacillariophyceae</taxon>
        <taxon>Bacillariophycidae</taxon>
        <taxon>Naviculales</taxon>
        <taxon>Naviculaceae</taxon>
        <taxon>Craspedostauros</taxon>
    </lineage>
</organism>
<protein>
    <recommendedName>
        <fullName evidence="4">Ribosomal protein L19</fullName>
    </recommendedName>
</protein>
<dbReference type="AlphaFoldDB" id="A0A7R9ZRD6"/>
<evidence type="ECO:0000256" key="1">
    <source>
        <dbReference type="ARBA" id="ARBA00011082"/>
    </source>
</evidence>
<reference evidence="7" key="1">
    <citation type="submission" date="2021-01" db="EMBL/GenBank/DDBJ databases">
        <authorList>
            <person name="Corre E."/>
            <person name="Pelletier E."/>
            <person name="Niang G."/>
            <person name="Scheremetjew M."/>
            <person name="Finn R."/>
            <person name="Kale V."/>
            <person name="Holt S."/>
            <person name="Cochrane G."/>
            <person name="Meng A."/>
            <person name="Brown T."/>
            <person name="Cohen L."/>
        </authorList>
    </citation>
    <scope>NUCLEOTIDE SEQUENCE</scope>
    <source>
        <strain evidence="7">CCMP3328</strain>
    </source>
</reference>
<sequence length="193" mass="22036">MAVSLKLQKRLAASVLKCGKRKIWLDPNEINEIALANSRRNIQKLHSDGLIIKKPSIVHSRARVQARNEAKRKGRHTGTGKRRGTANARLPFKVMWMRRIRVLRRLLKKMRDAKKIDKHIYHSLYMLSKGNQFKNKRVLIEAIHELKAVNLKEKALAEQADARKGRAKSRLERRAAREAKKAADAAAADQAST</sequence>
<dbReference type="InterPro" id="IPR057260">
    <property type="entry name" value="Ribosomal_L19e_C"/>
</dbReference>
<feature type="region of interest" description="Disordered" evidence="5">
    <location>
        <begin position="159"/>
        <end position="193"/>
    </location>
</feature>
<accession>A0A7R9ZRD6</accession>
<evidence type="ECO:0000256" key="2">
    <source>
        <dbReference type="ARBA" id="ARBA00022980"/>
    </source>
</evidence>
<dbReference type="InterPro" id="IPR015972">
    <property type="entry name" value="Ribosomal_eL19_dom1"/>
</dbReference>
<gene>
    <name evidence="7" type="ORF">CAUS1442_LOCUS13413</name>
</gene>
<dbReference type="NCBIfam" id="NF006343">
    <property type="entry name" value="PRK08570.1"/>
    <property type="match status" value="1"/>
</dbReference>
<dbReference type="Pfam" id="PF01280">
    <property type="entry name" value="Ribosomal_L19e"/>
    <property type="match status" value="1"/>
</dbReference>
<dbReference type="CDD" id="cd01417">
    <property type="entry name" value="Ribosomal_L19e_E"/>
    <property type="match status" value="1"/>
</dbReference>
<name>A0A7R9ZRD6_9STRA</name>
<evidence type="ECO:0000256" key="5">
    <source>
        <dbReference type="SAM" id="MobiDB-lite"/>
    </source>
</evidence>
<dbReference type="PROSITE" id="PS00526">
    <property type="entry name" value="RIBOSOMAL_L19E"/>
    <property type="match status" value="1"/>
</dbReference>